<dbReference type="GO" id="GO:0009523">
    <property type="term" value="C:photosystem II"/>
    <property type="evidence" value="ECO:0007669"/>
    <property type="project" value="UniProtKB-KW"/>
</dbReference>
<proteinExistence type="predicted"/>
<dbReference type="PANTHER" id="PTHR47199">
    <property type="entry name" value="PHOTOSYSTEM II STABILITY/ASSEMBLY FACTOR HCF136, CHLOROPLASTIC"/>
    <property type="match status" value="1"/>
</dbReference>
<sequence>MNKKLLSLLAVAFASFSFGQYQTQNFAIPLQYAYPNVISIVDANTVWATARDGSGNNTYPRYASITTNGGTNWAAKLISAPSNALISDIHGVDGQTAFVVTAPASGSGAANGLYKTTNGGTSWSKISGVFGNASFGNIIHFFDTQTGLVIGDPVNNKYEMYKTTDSGNTWSVLTTAPIPLHADEYGYVGGKVGFGNSLWLTSNTGRILHTTDFGATWNSYTGGPVDDFSGQDSNATMSFSSETYGLLVDNIGFLWYTEDAGANWDIKETTGYFNGDVKYIPGSNSNFMTTNMNLDSTLGIGSSYSNDGGNTWISIDGDEQRGHIGAYDCSTIWVGYFTSNTAGNEGMLKLTDPIPGCSLAVSDTNIIKTELKAVVSNGVLNIVTNKDIKDVVVGDMSARSLASANKKEVNVSQLKAGVYYARVAYVDGSFGTVKFVIK</sequence>
<feature type="signal peptide" evidence="3">
    <location>
        <begin position="1"/>
        <end position="23"/>
    </location>
</feature>
<dbReference type="RefSeq" id="WP_121934255.1">
    <property type="nucleotide sequence ID" value="NZ_RDOJ01000006.1"/>
</dbReference>
<dbReference type="InterPro" id="IPR015943">
    <property type="entry name" value="WD40/YVTN_repeat-like_dom_sf"/>
</dbReference>
<dbReference type="Pfam" id="PF14870">
    <property type="entry name" value="PSII_BNR"/>
    <property type="match status" value="1"/>
</dbReference>
<reference evidence="5 6" key="1">
    <citation type="submission" date="2018-10" db="EMBL/GenBank/DDBJ databases">
        <authorList>
            <person name="Chen X."/>
        </authorList>
    </citation>
    <scope>NUCLEOTIDE SEQUENCE [LARGE SCALE GENOMIC DNA]</scope>
    <source>
        <strain evidence="5 6">YIM 102668</strain>
    </source>
</reference>
<evidence type="ECO:0000313" key="6">
    <source>
        <dbReference type="Proteomes" id="UP000275348"/>
    </source>
</evidence>
<dbReference type="GO" id="GO:0015979">
    <property type="term" value="P:photosynthesis"/>
    <property type="evidence" value="ECO:0007669"/>
    <property type="project" value="UniProtKB-KW"/>
</dbReference>
<evidence type="ECO:0000259" key="4">
    <source>
        <dbReference type="Pfam" id="PF14870"/>
    </source>
</evidence>
<keyword evidence="3" id="KW-0732">Signal</keyword>
<keyword evidence="6" id="KW-1185">Reference proteome</keyword>
<dbReference type="AlphaFoldDB" id="A0A3L9MC82"/>
<keyword evidence="1" id="KW-0602">Photosynthesis</keyword>
<dbReference type="OrthoDB" id="610388at2"/>
<protein>
    <recommendedName>
        <fullName evidence="4">Photosynthesis system II assembly factor Ycf48/Hcf136-like domain-containing protein</fullName>
    </recommendedName>
</protein>
<dbReference type="EMBL" id="RDOJ01000006">
    <property type="protein sequence ID" value="RLZ10670.1"/>
    <property type="molecule type" value="Genomic_DNA"/>
</dbReference>
<dbReference type="InterPro" id="IPR028203">
    <property type="entry name" value="PSII_CF48-like_dom"/>
</dbReference>
<feature type="domain" description="Photosynthesis system II assembly factor Ycf48/Hcf136-like" evidence="4">
    <location>
        <begin position="139"/>
        <end position="272"/>
    </location>
</feature>
<evidence type="ECO:0000256" key="1">
    <source>
        <dbReference type="ARBA" id="ARBA00022531"/>
    </source>
</evidence>
<dbReference type="CDD" id="cd15482">
    <property type="entry name" value="Sialidase_non-viral"/>
    <property type="match status" value="1"/>
</dbReference>
<keyword evidence="2" id="KW-0604">Photosystem II</keyword>
<dbReference type="Gene3D" id="2.130.10.10">
    <property type="entry name" value="YVTN repeat-like/Quinoprotein amine dehydrogenase"/>
    <property type="match status" value="2"/>
</dbReference>
<name>A0A3L9MC82_9FLAO</name>
<evidence type="ECO:0000256" key="2">
    <source>
        <dbReference type="ARBA" id="ARBA00023276"/>
    </source>
</evidence>
<comment type="caution">
    <text evidence="5">The sequence shown here is derived from an EMBL/GenBank/DDBJ whole genome shotgun (WGS) entry which is preliminary data.</text>
</comment>
<evidence type="ECO:0000313" key="5">
    <source>
        <dbReference type="EMBL" id="RLZ10670.1"/>
    </source>
</evidence>
<evidence type="ECO:0000256" key="3">
    <source>
        <dbReference type="SAM" id="SignalP"/>
    </source>
</evidence>
<accession>A0A3L9MC82</accession>
<dbReference type="Proteomes" id="UP000275348">
    <property type="component" value="Unassembled WGS sequence"/>
</dbReference>
<gene>
    <name evidence="5" type="ORF">EAH69_05870</name>
</gene>
<dbReference type="SUPFAM" id="SSF110296">
    <property type="entry name" value="Oligoxyloglucan reducing end-specific cellobiohydrolase"/>
    <property type="match status" value="1"/>
</dbReference>
<dbReference type="PANTHER" id="PTHR47199:SF2">
    <property type="entry name" value="PHOTOSYSTEM II STABILITY_ASSEMBLY FACTOR HCF136, CHLOROPLASTIC"/>
    <property type="match status" value="1"/>
</dbReference>
<feature type="chain" id="PRO_5018122434" description="Photosynthesis system II assembly factor Ycf48/Hcf136-like domain-containing protein" evidence="3">
    <location>
        <begin position="24"/>
        <end position="438"/>
    </location>
</feature>
<organism evidence="5 6">
    <name type="scientific">Faecalibacter macacae</name>
    <dbReference type="NCBI Taxonomy" id="1859289"/>
    <lineage>
        <taxon>Bacteria</taxon>
        <taxon>Pseudomonadati</taxon>
        <taxon>Bacteroidota</taxon>
        <taxon>Flavobacteriia</taxon>
        <taxon>Flavobacteriales</taxon>
        <taxon>Weeksellaceae</taxon>
        <taxon>Faecalibacter</taxon>
    </lineage>
</organism>